<evidence type="ECO:0000256" key="5">
    <source>
        <dbReference type="ARBA" id="ARBA00022801"/>
    </source>
</evidence>
<evidence type="ECO:0000256" key="6">
    <source>
        <dbReference type="ARBA" id="ARBA00022825"/>
    </source>
</evidence>
<dbReference type="GO" id="GO:0004252">
    <property type="term" value="F:serine-type endopeptidase activity"/>
    <property type="evidence" value="ECO:0007669"/>
    <property type="project" value="InterPro"/>
</dbReference>
<keyword evidence="9" id="KW-0732">Signal</keyword>
<gene>
    <name evidence="12" type="primary">LOC109613330</name>
</gene>
<dbReference type="CDD" id="cd00190">
    <property type="entry name" value="Tryp_SPc"/>
    <property type="match status" value="1"/>
</dbReference>
<dbReference type="Proteomes" id="UP001652621">
    <property type="component" value="Unplaced"/>
</dbReference>
<evidence type="ECO:0000256" key="3">
    <source>
        <dbReference type="ARBA" id="ARBA00022525"/>
    </source>
</evidence>
<evidence type="ECO:0000256" key="2">
    <source>
        <dbReference type="ARBA" id="ARBA00007664"/>
    </source>
</evidence>
<dbReference type="Gene3D" id="2.40.10.10">
    <property type="entry name" value="Trypsin-like serine proteases"/>
    <property type="match status" value="1"/>
</dbReference>
<sequence>MASINRMFTLLYGISIYIICCNAAKHRKSPSVPSSDPRIVGGEEITIDRVPYLVNLRQNGQFRCGGSLITPNCVLTAAHCVYRITANSLTVAAGASKLSGNAQIRQVQQTFVSAFYKPNTLDMDVAIMKLSQPLMGANIATIPLCSQKPDDGAFVQISGWGYTSETNRQPSDQVRSATVRVVPRAECSQAYEGQATLTSSMFCATIPGQRDSCSGDSGGPVVYNGQVCGIVSWGFGCARPEFPGVYTNVASLRVNTYIRSIAMANCL</sequence>
<dbReference type="OrthoDB" id="10059102at2759"/>
<dbReference type="SMART" id="SM00020">
    <property type="entry name" value="Tryp_SPc"/>
    <property type="match status" value="1"/>
</dbReference>
<dbReference type="SUPFAM" id="SSF50494">
    <property type="entry name" value="Trypsin-like serine proteases"/>
    <property type="match status" value="1"/>
</dbReference>
<dbReference type="RefSeq" id="XP_019893584.2">
    <property type="nucleotide sequence ID" value="XM_020038025.2"/>
</dbReference>
<dbReference type="AlphaFoldDB" id="A0A9J7IER7"/>
<comment type="similarity">
    <text evidence="2">Belongs to the peptidase S1 family.</text>
</comment>
<dbReference type="PROSITE" id="PS50240">
    <property type="entry name" value="TRYPSIN_DOM"/>
    <property type="match status" value="1"/>
</dbReference>
<dbReference type="Pfam" id="PF00089">
    <property type="entry name" value="Trypsin"/>
    <property type="match status" value="1"/>
</dbReference>
<organism evidence="11 12">
    <name type="scientific">Musca domestica</name>
    <name type="common">House fly</name>
    <dbReference type="NCBI Taxonomy" id="7370"/>
    <lineage>
        <taxon>Eukaryota</taxon>
        <taxon>Metazoa</taxon>
        <taxon>Ecdysozoa</taxon>
        <taxon>Arthropoda</taxon>
        <taxon>Hexapoda</taxon>
        <taxon>Insecta</taxon>
        <taxon>Pterygota</taxon>
        <taxon>Neoptera</taxon>
        <taxon>Endopterygota</taxon>
        <taxon>Diptera</taxon>
        <taxon>Brachycera</taxon>
        <taxon>Muscomorpha</taxon>
        <taxon>Muscoidea</taxon>
        <taxon>Muscidae</taxon>
        <taxon>Musca</taxon>
    </lineage>
</organism>
<dbReference type="PRINTS" id="PR00722">
    <property type="entry name" value="CHYMOTRYPSIN"/>
</dbReference>
<dbReference type="InterPro" id="IPR018114">
    <property type="entry name" value="TRYPSIN_HIS"/>
</dbReference>
<dbReference type="InterPro" id="IPR033116">
    <property type="entry name" value="TRYPSIN_SER"/>
</dbReference>
<keyword evidence="5 8" id="KW-0378">Hydrolase</keyword>
<dbReference type="InterPro" id="IPR009003">
    <property type="entry name" value="Peptidase_S1_PA"/>
</dbReference>
<comment type="subcellular location">
    <subcellularLocation>
        <location evidence="1">Secreted</location>
    </subcellularLocation>
</comment>
<dbReference type="InterPro" id="IPR001254">
    <property type="entry name" value="Trypsin_dom"/>
</dbReference>
<keyword evidence="6 8" id="KW-0720">Serine protease</keyword>
<dbReference type="PANTHER" id="PTHR24276">
    <property type="entry name" value="POLYSERASE-RELATED"/>
    <property type="match status" value="1"/>
</dbReference>
<dbReference type="InterPro" id="IPR050430">
    <property type="entry name" value="Peptidase_S1"/>
</dbReference>
<dbReference type="PROSITE" id="PS00135">
    <property type="entry name" value="TRYPSIN_SER"/>
    <property type="match status" value="1"/>
</dbReference>
<dbReference type="PROSITE" id="PS00134">
    <property type="entry name" value="TRYPSIN_HIS"/>
    <property type="match status" value="1"/>
</dbReference>
<keyword evidence="11" id="KW-1185">Reference proteome</keyword>
<evidence type="ECO:0000256" key="1">
    <source>
        <dbReference type="ARBA" id="ARBA00004613"/>
    </source>
</evidence>
<keyword evidence="7" id="KW-1015">Disulfide bond</keyword>
<feature type="domain" description="Peptidase S1" evidence="10">
    <location>
        <begin position="39"/>
        <end position="263"/>
    </location>
</feature>
<evidence type="ECO:0000256" key="7">
    <source>
        <dbReference type="ARBA" id="ARBA00023157"/>
    </source>
</evidence>
<keyword evidence="3" id="KW-0964">Secreted</keyword>
<reference evidence="12" key="1">
    <citation type="submission" date="2025-08" db="UniProtKB">
        <authorList>
            <consortium name="RefSeq"/>
        </authorList>
    </citation>
    <scope>IDENTIFICATION</scope>
    <source>
        <strain evidence="12">Aabys</strain>
        <tissue evidence="12">Whole body</tissue>
    </source>
</reference>
<dbReference type="InterPro" id="IPR043504">
    <property type="entry name" value="Peptidase_S1_PA_chymotrypsin"/>
</dbReference>
<dbReference type="KEGG" id="mde:109613330"/>
<evidence type="ECO:0000256" key="9">
    <source>
        <dbReference type="SAM" id="SignalP"/>
    </source>
</evidence>
<protein>
    <submittedName>
        <fullName evidence="12">Trypsin beta-like</fullName>
    </submittedName>
</protein>
<evidence type="ECO:0000256" key="4">
    <source>
        <dbReference type="ARBA" id="ARBA00022670"/>
    </source>
</evidence>
<evidence type="ECO:0000259" key="10">
    <source>
        <dbReference type="PROSITE" id="PS50240"/>
    </source>
</evidence>
<evidence type="ECO:0000313" key="12">
    <source>
        <dbReference type="RefSeq" id="XP_019893584.2"/>
    </source>
</evidence>
<name>A0A9J7IER7_MUSDO</name>
<dbReference type="GO" id="GO:0006508">
    <property type="term" value="P:proteolysis"/>
    <property type="evidence" value="ECO:0007669"/>
    <property type="project" value="UniProtKB-KW"/>
</dbReference>
<dbReference type="VEuPathDB" id="VectorBase:MDOMA2_010318"/>
<feature type="signal peptide" evidence="9">
    <location>
        <begin position="1"/>
        <end position="23"/>
    </location>
</feature>
<dbReference type="GeneID" id="109613330"/>
<evidence type="ECO:0000313" key="11">
    <source>
        <dbReference type="Proteomes" id="UP001652621"/>
    </source>
</evidence>
<dbReference type="PANTHER" id="PTHR24276:SF91">
    <property type="entry name" value="AT26814P-RELATED"/>
    <property type="match status" value="1"/>
</dbReference>
<proteinExistence type="inferred from homology"/>
<dbReference type="GO" id="GO:0005576">
    <property type="term" value="C:extracellular region"/>
    <property type="evidence" value="ECO:0007669"/>
    <property type="project" value="UniProtKB-SubCell"/>
</dbReference>
<dbReference type="InterPro" id="IPR001314">
    <property type="entry name" value="Peptidase_S1A"/>
</dbReference>
<feature type="chain" id="PRO_5045902696" evidence="9">
    <location>
        <begin position="24"/>
        <end position="267"/>
    </location>
</feature>
<accession>A0A9J7IER7</accession>
<evidence type="ECO:0000256" key="8">
    <source>
        <dbReference type="RuleBase" id="RU363034"/>
    </source>
</evidence>
<keyword evidence="4 8" id="KW-0645">Protease</keyword>